<protein>
    <submittedName>
        <fullName evidence="2">Uncharacterized protein</fullName>
    </submittedName>
</protein>
<evidence type="ECO:0000256" key="1">
    <source>
        <dbReference type="SAM" id="MobiDB-lite"/>
    </source>
</evidence>
<proteinExistence type="predicted"/>
<dbReference type="Proteomes" id="UP000030645">
    <property type="component" value="Unassembled WGS sequence"/>
</dbReference>
<reference evidence="3" key="1">
    <citation type="submission" date="2013-01" db="EMBL/GenBank/DDBJ databases">
        <title>Draft Genome Sequence of a Mulberry Tree, Morus notabilis C.K. Schneid.</title>
        <authorList>
            <person name="He N."/>
            <person name="Zhao S."/>
        </authorList>
    </citation>
    <scope>NUCLEOTIDE SEQUENCE</scope>
</reference>
<evidence type="ECO:0000313" key="3">
    <source>
        <dbReference type="Proteomes" id="UP000030645"/>
    </source>
</evidence>
<keyword evidence="3" id="KW-1185">Reference proteome</keyword>
<gene>
    <name evidence="2" type="ORF">L484_021384</name>
</gene>
<feature type="compositionally biased region" description="Polar residues" evidence="1">
    <location>
        <begin position="81"/>
        <end position="96"/>
    </location>
</feature>
<organism evidence="2 3">
    <name type="scientific">Morus notabilis</name>
    <dbReference type="NCBI Taxonomy" id="981085"/>
    <lineage>
        <taxon>Eukaryota</taxon>
        <taxon>Viridiplantae</taxon>
        <taxon>Streptophyta</taxon>
        <taxon>Embryophyta</taxon>
        <taxon>Tracheophyta</taxon>
        <taxon>Spermatophyta</taxon>
        <taxon>Magnoliopsida</taxon>
        <taxon>eudicotyledons</taxon>
        <taxon>Gunneridae</taxon>
        <taxon>Pentapetalae</taxon>
        <taxon>rosids</taxon>
        <taxon>fabids</taxon>
        <taxon>Rosales</taxon>
        <taxon>Moraceae</taxon>
        <taxon>Moreae</taxon>
        <taxon>Morus</taxon>
    </lineage>
</organism>
<feature type="region of interest" description="Disordered" evidence="1">
    <location>
        <begin position="1"/>
        <end position="134"/>
    </location>
</feature>
<name>W9S6I3_9ROSA</name>
<evidence type="ECO:0000313" key="2">
    <source>
        <dbReference type="EMBL" id="EXB92400.1"/>
    </source>
</evidence>
<feature type="compositionally biased region" description="Polar residues" evidence="1">
    <location>
        <begin position="112"/>
        <end position="134"/>
    </location>
</feature>
<feature type="compositionally biased region" description="Basic and acidic residues" evidence="1">
    <location>
        <begin position="56"/>
        <end position="75"/>
    </location>
</feature>
<sequence length="134" mass="14991">MDSTRARLHRELDIRDPLTPSIAKPQPSTYPLESISGPNLANPMARPVVPPTTFTRLHEPNHDHDWVPQHRHQTDDDQVLPTRSRSSSLKHSTHLPTQPYPGGDSSLPRPPRTTNASSINGIALDRQQTAFSRD</sequence>
<dbReference type="AlphaFoldDB" id="W9S6I3"/>
<dbReference type="EMBL" id="KE345061">
    <property type="protein sequence ID" value="EXB92400.1"/>
    <property type="molecule type" value="Genomic_DNA"/>
</dbReference>
<feature type="compositionally biased region" description="Polar residues" evidence="1">
    <location>
        <begin position="26"/>
        <end position="39"/>
    </location>
</feature>
<accession>W9S6I3</accession>